<accession>A0A0D9YZI8</accession>
<feature type="region of interest" description="Disordered" evidence="1">
    <location>
        <begin position="106"/>
        <end position="160"/>
    </location>
</feature>
<protein>
    <submittedName>
        <fullName evidence="2">Uncharacterized protein</fullName>
    </submittedName>
</protein>
<evidence type="ECO:0000313" key="3">
    <source>
        <dbReference type="Proteomes" id="UP000026961"/>
    </source>
</evidence>
<feature type="compositionally biased region" description="Basic and acidic residues" evidence="1">
    <location>
        <begin position="109"/>
        <end position="122"/>
    </location>
</feature>
<dbReference type="HOGENOM" id="CLU_127324_0_0_1"/>
<organism evidence="2">
    <name type="scientific">Oryza glumipatula</name>
    <dbReference type="NCBI Taxonomy" id="40148"/>
    <lineage>
        <taxon>Eukaryota</taxon>
        <taxon>Viridiplantae</taxon>
        <taxon>Streptophyta</taxon>
        <taxon>Embryophyta</taxon>
        <taxon>Tracheophyta</taxon>
        <taxon>Spermatophyta</taxon>
        <taxon>Magnoliopsida</taxon>
        <taxon>Liliopsida</taxon>
        <taxon>Poales</taxon>
        <taxon>Poaceae</taxon>
        <taxon>BOP clade</taxon>
        <taxon>Oryzoideae</taxon>
        <taxon>Oryzeae</taxon>
        <taxon>Oryzinae</taxon>
        <taxon>Oryza</taxon>
    </lineage>
</organism>
<name>A0A0D9YZI8_9ORYZ</name>
<feature type="compositionally biased region" description="Acidic residues" evidence="1">
    <location>
        <begin position="147"/>
        <end position="160"/>
    </location>
</feature>
<proteinExistence type="predicted"/>
<evidence type="ECO:0000313" key="2">
    <source>
        <dbReference type="EnsemblPlants" id="OGLUM02G36790.1"/>
    </source>
</evidence>
<sequence>MGLTGGAHARACLLERDALACRARAPHPPWNGYVKSGGERLPMHFAIALTPQGQHRLQRRCRVWIGRFKSLFSHLVASHKYYIFISKESEIIKNLVRIDQRAVPAAAAAEDRRRKGEKRRSGSGETKSSSSSCSSSSMEERVKIGGDGEEEEEAEEEEAPLEVVRAAKRRFGVVVVVGPPPS</sequence>
<evidence type="ECO:0000256" key="1">
    <source>
        <dbReference type="SAM" id="MobiDB-lite"/>
    </source>
</evidence>
<dbReference type="Gramene" id="OGLUM02G36790.1">
    <property type="protein sequence ID" value="OGLUM02G36790.1"/>
    <property type="gene ID" value="OGLUM02G36790"/>
</dbReference>
<feature type="compositionally biased region" description="Low complexity" evidence="1">
    <location>
        <begin position="123"/>
        <end position="137"/>
    </location>
</feature>
<keyword evidence="3" id="KW-1185">Reference proteome</keyword>
<reference evidence="2" key="1">
    <citation type="submission" date="2015-04" db="UniProtKB">
        <authorList>
            <consortium name="EnsemblPlants"/>
        </authorList>
    </citation>
    <scope>IDENTIFICATION</scope>
</reference>
<dbReference type="EnsemblPlants" id="OGLUM02G36790.1">
    <property type="protein sequence ID" value="OGLUM02G36790.1"/>
    <property type="gene ID" value="OGLUM02G36790"/>
</dbReference>
<reference evidence="2" key="2">
    <citation type="submission" date="2018-05" db="EMBL/GenBank/DDBJ databases">
        <title>OgluRS3 (Oryza glumaepatula Reference Sequence Version 3).</title>
        <authorList>
            <person name="Zhang J."/>
            <person name="Kudrna D."/>
            <person name="Lee S."/>
            <person name="Talag J."/>
            <person name="Welchert J."/>
            <person name="Wing R.A."/>
        </authorList>
    </citation>
    <scope>NUCLEOTIDE SEQUENCE [LARGE SCALE GENOMIC DNA]</scope>
</reference>
<dbReference type="Proteomes" id="UP000026961">
    <property type="component" value="Chromosome 2"/>
</dbReference>
<dbReference type="AlphaFoldDB" id="A0A0D9YZI8"/>